<dbReference type="PANTHER" id="PTHR47967:SF128">
    <property type="entry name" value="ASPARTIC PROTEINASE CDR1-LIKE"/>
    <property type="match status" value="1"/>
</dbReference>
<evidence type="ECO:0000256" key="6">
    <source>
        <dbReference type="SAM" id="SignalP"/>
    </source>
</evidence>
<evidence type="ECO:0000256" key="3">
    <source>
        <dbReference type="ARBA" id="ARBA00022750"/>
    </source>
</evidence>
<dbReference type="InterPro" id="IPR032799">
    <property type="entry name" value="TAXi_C"/>
</dbReference>
<dbReference type="InterPro" id="IPR051708">
    <property type="entry name" value="Plant_Aspart_Prot_A1"/>
</dbReference>
<evidence type="ECO:0000259" key="7">
    <source>
        <dbReference type="PROSITE" id="PS51767"/>
    </source>
</evidence>
<evidence type="ECO:0000313" key="9">
    <source>
        <dbReference type="Proteomes" id="UP001341840"/>
    </source>
</evidence>
<feature type="signal peptide" evidence="6">
    <location>
        <begin position="1"/>
        <end position="22"/>
    </location>
</feature>
<evidence type="ECO:0000256" key="2">
    <source>
        <dbReference type="ARBA" id="ARBA00022670"/>
    </source>
</evidence>
<dbReference type="PANTHER" id="PTHR47967">
    <property type="entry name" value="OS07G0603500 PROTEIN-RELATED"/>
    <property type="match status" value="1"/>
</dbReference>
<keyword evidence="5" id="KW-0325">Glycoprotein</keyword>
<sequence>FEMAAVIVVVGMLMMKVSFGDAAAGVVEFSTELIPRSSPVSPFYKPSRSKYEDLKDAIQRSKKRASASKIEAPLRPGGLEYVMRVSIGTPPVELLGIADTGSDLTWTQCLPCTDCYNQTLPLYNPRRSSSFKTISCNSDACLELPSTDKSCDQKNVCTYQYGYGDNSVTIGELATERFTLGNGGRNASSAVLPNIAFGCSHSSRGTFDKSQNGLIGLGGGGLSLVSQLGGSARRFSYCLAPISANATTKISFGSDALVSGSNVVRTPLITDPSHPTFYFLSLQSLTVGNSKNQIPIDASEGNVIIDSGTVLTFLPEDVVDQVSSDLDKTIKLHKVDDPTQELSLCYKVEGSDFESELPNITAHFKGAHVVLNPINTFLEVAEGVVCLGIVPSTQISIIGNVAQVNFLIGYDLAAHTLSFKPTDCTKQD</sequence>
<comment type="similarity">
    <text evidence="1">Belongs to the peptidase A1 family.</text>
</comment>
<dbReference type="SUPFAM" id="SSF50630">
    <property type="entry name" value="Acid proteases"/>
    <property type="match status" value="1"/>
</dbReference>
<evidence type="ECO:0000256" key="1">
    <source>
        <dbReference type="ARBA" id="ARBA00007447"/>
    </source>
</evidence>
<dbReference type="PROSITE" id="PS51767">
    <property type="entry name" value="PEPTIDASE_A1"/>
    <property type="match status" value="1"/>
</dbReference>
<dbReference type="Pfam" id="PF14543">
    <property type="entry name" value="TAXi_N"/>
    <property type="match status" value="1"/>
</dbReference>
<dbReference type="CDD" id="cd05476">
    <property type="entry name" value="pepsin_A_like_plant"/>
    <property type="match status" value="1"/>
</dbReference>
<name>A0ABU6XD47_9FABA</name>
<protein>
    <recommendedName>
        <fullName evidence="7">Peptidase A1 domain-containing protein</fullName>
    </recommendedName>
</protein>
<gene>
    <name evidence="8" type="ORF">PIB30_042929</name>
</gene>
<dbReference type="Gene3D" id="2.40.70.10">
    <property type="entry name" value="Acid Proteases"/>
    <property type="match status" value="2"/>
</dbReference>
<dbReference type="Pfam" id="PF14541">
    <property type="entry name" value="TAXi_C"/>
    <property type="match status" value="1"/>
</dbReference>
<dbReference type="EMBL" id="JASCZI010211696">
    <property type="protein sequence ID" value="MED6195975.1"/>
    <property type="molecule type" value="Genomic_DNA"/>
</dbReference>
<dbReference type="InterPro" id="IPR033121">
    <property type="entry name" value="PEPTIDASE_A1"/>
</dbReference>
<evidence type="ECO:0000313" key="8">
    <source>
        <dbReference type="EMBL" id="MED6195975.1"/>
    </source>
</evidence>
<comment type="caution">
    <text evidence="8">The sequence shown here is derived from an EMBL/GenBank/DDBJ whole genome shotgun (WGS) entry which is preliminary data.</text>
</comment>
<reference evidence="8 9" key="1">
    <citation type="journal article" date="2023" name="Plants (Basel)">
        <title>Bridging the Gap: Combining Genomics and Transcriptomics Approaches to Understand Stylosanthes scabra, an Orphan Legume from the Brazilian Caatinga.</title>
        <authorList>
            <person name="Ferreira-Neto J.R.C."/>
            <person name="da Silva M.D."/>
            <person name="Binneck E."/>
            <person name="de Melo N.F."/>
            <person name="da Silva R.H."/>
            <person name="de Melo A.L.T.M."/>
            <person name="Pandolfi V."/>
            <person name="Bustamante F.O."/>
            <person name="Brasileiro-Vidal A.C."/>
            <person name="Benko-Iseppon A.M."/>
        </authorList>
    </citation>
    <scope>NUCLEOTIDE SEQUENCE [LARGE SCALE GENOMIC DNA]</scope>
    <source>
        <tissue evidence="8">Leaves</tissue>
    </source>
</reference>
<keyword evidence="3" id="KW-0064">Aspartyl protease</keyword>
<dbReference type="Proteomes" id="UP001341840">
    <property type="component" value="Unassembled WGS sequence"/>
</dbReference>
<dbReference type="InterPro" id="IPR021109">
    <property type="entry name" value="Peptidase_aspartic_dom_sf"/>
</dbReference>
<keyword evidence="4" id="KW-0378">Hydrolase</keyword>
<keyword evidence="6" id="KW-0732">Signal</keyword>
<evidence type="ECO:0000256" key="4">
    <source>
        <dbReference type="ARBA" id="ARBA00022801"/>
    </source>
</evidence>
<evidence type="ECO:0000256" key="5">
    <source>
        <dbReference type="ARBA" id="ARBA00023180"/>
    </source>
</evidence>
<dbReference type="InterPro" id="IPR032861">
    <property type="entry name" value="TAXi_N"/>
</dbReference>
<feature type="chain" id="PRO_5045293525" description="Peptidase A1 domain-containing protein" evidence="6">
    <location>
        <begin position="23"/>
        <end position="428"/>
    </location>
</feature>
<organism evidence="8 9">
    <name type="scientific">Stylosanthes scabra</name>
    <dbReference type="NCBI Taxonomy" id="79078"/>
    <lineage>
        <taxon>Eukaryota</taxon>
        <taxon>Viridiplantae</taxon>
        <taxon>Streptophyta</taxon>
        <taxon>Embryophyta</taxon>
        <taxon>Tracheophyta</taxon>
        <taxon>Spermatophyta</taxon>
        <taxon>Magnoliopsida</taxon>
        <taxon>eudicotyledons</taxon>
        <taxon>Gunneridae</taxon>
        <taxon>Pentapetalae</taxon>
        <taxon>rosids</taxon>
        <taxon>fabids</taxon>
        <taxon>Fabales</taxon>
        <taxon>Fabaceae</taxon>
        <taxon>Papilionoideae</taxon>
        <taxon>50 kb inversion clade</taxon>
        <taxon>dalbergioids sensu lato</taxon>
        <taxon>Dalbergieae</taxon>
        <taxon>Pterocarpus clade</taxon>
        <taxon>Stylosanthes</taxon>
    </lineage>
</organism>
<accession>A0ABU6XD47</accession>
<keyword evidence="9" id="KW-1185">Reference proteome</keyword>
<feature type="non-terminal residue" evidence="8">
    <location>
        <position position="1"/>
    </location>
</feature>
<feature type="domain" description="Peptidase A1" evidence="7">
    <location>
        <begin position="81"/>
        <end position="420"/>
    </location>
</feature>
<dbReference type="InterPro" id="IPR034161">
    <property type="entry name" value="Pepsin-like_plant"/>
</dbReference>
<proteinExistence type="inferred from homology"/>
<keyword evidence="2" id="KW-0645">Protease</keyword>